<dbReference type="RefSeq" id="WP_126423509.1">
    <property type="nucleotide sequence ID" value="NZ_AP018828.1"/>
</dbReference>
<dbReference type="Pfam" id="PF12728">
    <property type="entry name" value="HTH_17"/>
    <property type="match status" value="1"/>
</dbReference>
<sequence>MTSPAQNEPQKLAYRIDEAVKATGLGRSFLYERMADGSLKSVKIGGRRLIMRDDLLRFLSGDNTVRGEVEARYVKPKFVPKPKSPSRSGVLPFGQLELPWRR</sequence>
<evidence type="ECO:0000313" key="3">
    <source>
        <dbReference type="Proteomes" id="UP000278756"/>
    </source>
</evidence>
<gene>
    <name evidence="2" type="ORF">EM6_2479</name>
</gene>
<evidence type="ECO:0000313" key="2">
    <source>
        <dbReference type="EMBL" id="BBF81871.1"/>
    </source>
</evidence>
<feature type="domain" description="Helix-turn-helix" evidence="1">
    <location>
        <begin position="14"/>
        <end position="60"/>
    </location>
</feature>
<dbReference type="InterPro" id="IPR010093">
    <property type="entry name" value="SinI_DNA-bd"/>
</dbReference>
<reference evidence="3" key="2">
    <citation type="journal article" date="2017" name="Plant Physiol. Biochem.">
        <title>Differential oxidative and antioxidative response of duckweed Lemna minor toward plant growth promoting/inhibiting bacteria.</title>
        <authorList>
            <person name="Ishizawa H."/>
            <person name="Kuroda M."/>
            <person name="Morikawa M."/>
            <person name="Ike M."/>
        </authorList>
    </citation>
    <scope>NUCLEOTIDE SEQUENCE [LARGE SCALE GENOMIC DNA]</scope>
    <source>
        <strain evidence="3">M6</strain>
    </source>
</reference>
<reference evidence="3" key="1">
    <citation type="journal article" date="2017" name="Biotechnol. Biofuels">
        <title>Evaluation of environmental bacterial communities as a factor affecting the growth of duckweed Lemna minor.</title>
        <authorList>
            <person name="Ishizawa H."/>
            <person name="Kuroda M."/>
            <person name="Morikawa M."/>
            <person name="Ike M."/>
        </authorList>
    </citation>
    <scope>NUCLEOTIDE SEQUENCE [LARGE SCALE GENOMIC DNA]</scope>
    <source>
        <strain evidence="3">M6</strain>
    </source>
</reference>
<accession>A0A3G9G7M0</accession>
<name>A0A3G9G7M0_9CAUL</name>
<dbReference type="Proteomes" id="UP000278756">
    <property type="component" value="Chromosome 2"/>
</dbReference>
<dbReference type="NCBIfam" id="TIGR01764">
    <property type="entry name" value="excise"/>
    <property type="match status" value="1"/>
</dbReference>
<organism evidence="2 3">
    <name type="scientific">Asticcacaulis excentricus</name>
    <dbReference type="NCBI Taxonomy" id="78587"/>
    <lineage>
        <taxon>Bacteria</taxon>
        <taxon>Pseudomonadati</taxon>
        <taxon>Pseudomonadota</taxon>
        <taxon>Alphaproteobacteria</taxon>
        <taxon>Caulobacterales</taxon>
        <taxon>Caulobacteraceae</taxon>
        <taxon>Asticcacaulis</taxon>
    </lineage>
</organism>
<proteinExistence type="predicted"/>
<dbReference type="AlphaFoldDB" id="A0A3G9G7M0"/>
<dbReference type="EMBL" id="AP018828">
    <property type="protein sequence ID" value="BBF81871.1"/>
    <property type="molecule type" value="Genomic_DNA"/>
</dbReference>
<dbReference type="GO" id="GO:0003677">
    <property type="term" value="F:DNA binding"/>
    <property type="evidence" value="ECO:0007669"/>
    <property type="project" value="InterPro"/>
</dbReference>
<evidence type="ECO:0000259" key="1">
    <source>
        <dbReference type="Pfam" id="PF12728"/>
    </source>
</evidence>
<protein>
    <recommendedName>
        <fullName evidence="1">Helix-turn-helix domain-containing protein</fullName>
    </recommendedName>
</protein>
<dbReference type="InterPro" id="IPR041657">
    <property type="entry name" value="HTH_17"/>
</dbReference>
<dbReference type="OrthoDB" id="7173980at2"/>